<dbReference type="Proteomes" id="UP001054837">
    <property type="component" value="Unassembled WGS sequence"/>
</dbReference>
<keyword evidence="2" id="KW-1185">Reference proteome</keyword>
<protein>
    <recommendedName>
        <fullName evidence="3">Ribosomal protein S14</fullName>
    </recommendedName>
</protein>
<comment type="caution">
    <text evidence="1">The sequence shown here is derived from an EMBL/GenBank/DDBJ whole genome shotgun (WGS) entry which is preliminary data.</text>
</comment>
<sequence length="106" mass="12320">MDRKRFDSKVLLSRQRVIAARITSFHRNPQRVHQTMDSVHGRKHVLIPGTKASCPSTPYKLMNRSFRYRYQITRRGSGTIDTNGPNHSLIMKTLPAQLYVKCRILL</sequence>
<dbReference type="AlphaFoldDB" id="A0AAV4RIU1"/>
<dbReference type="EMBL" id="BPLQ01006094">
    <property type="protein sequence ID" value="GIY20037.1"/>
    <property type="molecule type" value="Genomic_DNA"/>
</dbReference>
<name>A0AAV4RIU1_9ARAC</name>
<reference evidence="1 2" key="1">
    <citation type="submission" date="2021-06" db="EMBL/GenBank/DDBJ databases">
        <title>Caerostris darwini draft genome.</title>
        <authorList>
            <person name="Kono N."/>
            <person name="Arakawa K."/>
        </authorList>
    </citation>
    <scope>NUCLEOTIDE SEQUENCE [LARGE SCALE GENOMIC DNA]</scope>
</reference>
<accession>A0AAV4RIU1</accession>
<evidence type="ECO:0000313" key="2">
    <source>
        <dbReference type="Proteomes" id="UP001054837"/>
    </source>
</evidence>
<organism evidence="1 2">
    <name type="scientific">Caerostris darwini</name>
    <dbReference type="NCBI Taxonomy" id="1538125"/>
    <lineage>
        <taxon>Eukaryota</taxon>
        <taxon>Metazoa</taxon>
        <taxon>Ecdysozoa</taxon>
        <taxon>Arthropoda</taxon>
        <taxon>Chelicerata</taxon>
        <taxon>Arachnida</taxon>
        <taxon>Araneae</taxon>
        <taxon>Araneomorphae</taxon>
        <taxon>Entelegynae</taxon>
        <taxon>Araneoidea</taxon>
        <taxon>Araneidae</taxon>
        <taxon>Caerostris</taxon>
    </lineage>
</organism>
<gene>
    <name evidence="1" type="ORF">CDAR_198041</name>
</gene>
<evidence type="ECO:0000313" key="1">
    <source>
        <dbReference type="EMBL" id="GIY20037.1"/>
    </source>
</evidence>
<evidence type="ECO:0008006" key="3">
    <source>
        <dbReference type="Google" id="ProtNLM"/>
    </source>
</evidence>
<proteinExistence type="predicted"/>